<name>A0A7J7MTF9_9MAGN</name>
<comment type="caution">
    <text evidence="1">The sequence shown here is derived from an EMBL/GenBank/DDBJ whole genome shotgun (WGS) entry which is preliminary data.</text>
</comment>
<sequence>MIKELKKNYYVQIVSSCIAFFLRKKVSNHDTNTQLEMMDTELEMIFTATVISTVGD</sequence>
<gene>
    <name evidence="1" type="ORF">GIB67_014918</name>
</gene>
<keyword evidence="2" id="KW-1185">Reference proteome</keyword>
<accession>A0A7J7MTF9</accession>
<protein>
    <submittedName>
        <fullName evidence="1">Uncharacterized protein</fullName>
    </submittedName>
</protein>
<dbReference type="AlphaFoldDB" id="A0A7J7MTF9"/>
<organism evidence="1 2">
    <name type="scientific">Kingdonia uniflora</name>
    <dbReference type="NCBI Taxonomy" id="39325"/>
    <lineage>
        <taxon>Eukaryota</taxon>
        <taxon>Viridiplantae</taxon>
        <taxon>Streptophyta</taxon>
        <taxon>Embryophyta</taxon>
        <taxon>Tracheophyta</taxon>
        <taxon>Spermatophyta</taxon>
        <taxon>Magnoliopsida</taxon>
        <taxon>Ranunculales</taxon>
        <taxon>Circaeasteraceae</taxon>
        <taxon>Kingdonia</taxon>
    </lineage>
</organism>
<reference evidence="1 2" key="1">
    <citation type="journal article" date="2020" name="IScience">
        <title>Genome Sequencing of the Endangered Kingdonia uniflora (Circaeasteraceae, Ranunculales) Reveals Potential Mechanisms of Evolutionary Specialization.</title>
        <authorList>
            <person name="Sun Y."/>
            <person name="Deng T."/>
            <person name="Zhang A."/>
            <person name="Moore M.J."/>
            <person name="Landis J.B."/>
            <person name="Lin N."/>
            <person name="Zhang H."/>
            <person name="Zhang X."/>
            <person name="Huang J."/>
            <person name="Zhang X."/>
            <person name="Sun H."/>
            <person name="Wang H."/>
        </authorList>
    </citation>
    <scope>NUCLEOTIDE SEQUENCE [LARGE SCALE GENOMIC DNA]</scope>
    <source>
        <strain evidence="1">TB1705</strain>
        <tissue evidence="1">Leaf</tissue>
    </source>
</reference>
<proteinExistence type="predicted"/>
<dbReference type="EMBL" id="JACGCM010001237">
    <property type="protein sequence ID" value="KAF6158124.1"/>
    <property type="molecule type" value="Genomic_DNA"/>
</dbReference>
<dbReference type="Proteomes" id="UP000541444">
    <property type="component" value="Unassembled WGS sequence"/>
</dbReference>
<evidence type="ECO:0000313" key="2">
    <source>
        <dbReference type="Proteomes" id="UP000541444"/>
    </source>
</evidence>
<evidence type="ECO:0000313" key="1">
    <source>
        <dbReference type="EMBL" id="KAF6158124.1"/>
    </source>
</evidence>
<feature type="non-terminal residue" evidence="1">
    <location>
        <position position="56"/>
    </location>
</feature>